<dbReference type="EMBL" id="SJDT01000003">
    <property type="protein sequence ID" value="TBW22128.1"/>
    <property type="molecule type" value="Genomic_DNA"/>
</dbReference>
<evidence type="ECO:0000256" key="1">
    <source>
        <dbReference type="ARBA" id="ARBA00001424"/>
    </source>
</evidence>
<evidence type="ECO:0000256" key="6">
    <source>
        <dbReference type="ARBA" id="ARBA00022801"/>
    </source>
</evidence>
<dbReference type="GO" id="GO:0070006">
    <property type="term" value="F:metalloaminopeptidase activity"/>
    <property type="evidence" value="ECO:0007669"/>
    <property type="project" value="InterPro"/>
</dbReference>
<dbReference type="RefSeq" id="WP_131280724.1">
    <property type="nucleotide sequence ID" value="NZ_JBHSLR010000009.1"/>
</dbReference>
<protein>
    <recommendedName>
        <fullName evidence="4">Xaa-Pro aminopeptidase</fullName>
        <ecNumber evidence="4">3.4.11.9</ecNumber>
    </recommendedName>
</protein>
<evidence type="ECO:0000256" key="2">
    <source>
        <dbReference type="ARBA" id="ARBA00001936"/>
    </source>
</evidence>
<dbReference type="Gene3D" id="3.90.230.10">
    <property type="entry name" value="Creatinase/methionine aminopeptidase superfamily"/>
    <property type="match status" value="1"/>
</dbReference>
<evidence type="ECO:0000313" key="12">
    <source>
        <dbReference type="Proteomes" id="UP000293036"/>
    </source>
</evidence>
<evidence type="ECO:0000313" key="11">
    <source>
        <dbReference type="EMBL" id="TBW22128.1"/>
    </source>
</evidence>
<dbReference type="CDD" id="cd01087">
    <property type="entry name" value="Prolidase"/>
    <property type="match status" value="1"/>
</dbReference>
<feature type="domain" description="Aminopeptidase P N-terminal" evidence="10">
    <location>
        <begin position="58"/>
        <end position="214"/>
    </location>
</feature>
<evidence type="ECO:0000256" key="5">
    <source>
        <dbReference type="ARBA" id="ARBA00022723"/>
    </source>
</evidence>
<dbReference type="InterPro" id="IPR000994">
    <property type="entry name" value="Pept_M24"/>
</dbReference>
<keyword evidence="6" id="KW-0378">Hydrolase</keyword>
<sequence length="522" mass="57846">MMSENVHENANETPNLSDKLDKEIEERAHNRTQRPSGSAFREFIGEDWGERPTGPTRAEVADYTPARRAALGSLFPGERLVFPAGDLKVRSNDTDYRFRAHSAFAHLTGLGGEDEPAAVLVLNPIDSQRSNDVTDADTHEATLYFHPRASRSSEEFYADSRHGEFWVGARLSAEEMQTMTGIAVKHIDALRDDLAKDLGSVQIRVIPNSDPHIETLVGELRAQNGISENTASADFALAEAASELRLIKDEWEIEEMKKAVAVTAQGFEEILRNLPRAIGHWRGERVIEGAFGAKAREEGNGLGYDTIAASGNHANTLHWISNDGSVREGDLVLVDAGAEVDSLYTADITRTLPVNGKFSPAQREVYEAVLEACEYALETASKPGVRFRDVHAAAMEVIAKHLDNWGMLPVSAEDSLKPEGQYHRRWMPHGTSHHLGLDVHDCAQAKRELYQDAVLEPGMIFTIEPGLYFRADDLKVPERFRGIGVRIEDDVVVTKNGAVRISEDIPRTVEDVEAWIARVQEN</sequence>
<dbReference type="GO" id="GO:0006508">
    <property type="term" value="P:proteolysis"/>
    <property type="evidence" value="ECO:0007669"/>
    <property type="project" value="TreeGrafter"/>
</dbReference>
<dbReference type="EC" id="3.4.11.9" evidence="4"/>
<dbReference type="SUPFAM" id="SSF55920">
    <property type="entry name" value="Creatinase/aminopeptidase"/>
    <property type="match status" value="1"/>
</dbReference>
<feature type="compositionally biased region" description="Basic and acidic residues" evidence="9">
    <location>
        <begin position="1"/>
        <end position="10"/>
    </location>
</feature>
<evidence type="ECO:0000259" key="10">
    <source>
        <dbReference type="SMART" id="SM01011"/>
    </source>
</evidence>
<dbReference type="OrthoDB" id="9806388at2"/>
<reference evidence="11 12" key="1">
    <citation type="submission" date="2019-02" db="EMBL/GenBank/DDBJ databases">
        <title>Arcanobacterium bovis sp. nov., isolated from the milk of a cow with mastitis.</title>
        <authorList>
            <person name="Sammra O."/>
            <person name="Foster G."/>
            <person name="Hassan A."/>
            <person name="Alssahen M."/>
            <person name="Laemmler C."/>
            <person name="Borowiak M."/>
            <person name="Malorny B."/>
            <person name="Abdulmawjood A."/>
        </authorList>
    </citation>
    <scope>NUCLEOTIDE SEQUENCE [LARGE SCALE GENOMIC DNA]</scope>
    <source>
        <strain evidence="11 12">C605018/01/1</strain>
    </source>
</reference>
<dbReference type="Pfam" id="PF00557">
    <property type="entry name" value="Peptidase_M24"/>
    <property type="match status" value="1"/>
</dbReference>
<dbReference type="InterPro" id="IPR007865">
    <property type="entry name" value="Aminopep_P_N"/>
</dbReference>
<dbReference type="SMART" id="SM01011">
    <property type="entry name" value="AMP_N"/>
    <property type="match status" value="1"/>
</dbReference>
<name>A0A4Q9V0H3_9ACTO</name>
<comment type="similarity">
    <text evidence="3 8">Belongs to the peptidase M24B family.</text>
</comment>
<dbReference type="GO" id="GO:0005829">
    <property type="term" value="C:cytosol"/>
    <property type="evidence" value="ECO:0007669"/>
    <property type="project" value="TreeGrafter"/>
</dbReference>
<evidence type="ECO:0000256" key="4">
    <source>
        <dbReference type="ARBA" id="ARBA00012574"/>
    </source>
</evidence>
<dbReference type="PROSITE" id="PS00491">
    <property type="entry name" value="PROLINE_PEPTIDASE"/>
    <property type="match status" value="1"/>
</dbReference>
<keyword evidence="5 8" id="KW-0479">Metal-binding</keyword>
<dbReference type="InterPro" id="IPR029149">
    <property type="entry name" value="Creatin/AminoP/Spt16_N"/>
</dbReference>
<keyword evidence="11" id="KW-0645">Protease</keyword>
<comment type="catalytic activity">
    <reaction evidence="1">
        <text>Release of any N-terminal amino acid, including proline, that is linked to proline, even from a dipeptide or tripeptide.</text>
        <dbReference type="EC" id="3.4.11.9"/>
    </reaction>
</comment>
<dbReference type="InterPro" id="IPR036005">
    <property type="entry name" value="Creatinase/aminopeptidase-like"/>
</dbReference>
<feature type="region of interest" description="Disordered" evidence="9">
    <location>
        <begin position="1"/>
        <end position="58"/>
    </location>
</feature>
<dbReference type="AlphaFoldDB" id="A0A4Q9V0H3"/>
<dbReference type="Gene3D" id="3.40.350.10">
    <property type="entry name" value="Creatinase/prolidase N-terminal domain"/>
    <property type="match status" value="1"/>
</dbReference>
<dbReference type="SUPFAM" id="SSF53092">
    <property type="entry name" value="Creatinase/prolidase N-terminal domain"/>
    <property type="match status" value="1"/>
</dbReference>
<comment type="caution">
    <text evidence="11">The sequence shown here is derived from an EMBL/GenBank/DDBJ whole genome shotgun (WGS) entry which is preliminary data.</text>
</comment>
<keyword evidence="7" id="KW-0464">Manganese</keyword>
<organism evidence="11 12">
    <name type="scientific">Arcanobacterium bovis</name>
    <dbReference type="NCBI Taxonomy" id="2529275"/>
    <lineage>
        <taxon>Bacteria</taxon>
        <taxon>Bacillati</taxon>
        <taxon>Actinomycetota</taxon>
        <taxon>Actinomycetes</taxon>
        <taxon>Actinomycetales</taxon>
        <taxon>Actinomycetaceae</taxon>
        <taxon>Arcanobacterium</taxon>
    </lineage>
</organism>
<proteinExistence type="inferred from homology"/>
<evidence type="ECO:0000256" key="8">
    <source>
        <dbReference type="RuleBase" id="RU000590"/>
    </source>
</evidence>
<dbReference type="Proteomes" id="UP000293036">
    <property type="component" value="Unassembled WGS sequence"/>
</dbReference>
<dbReference type="PANTHER" id="PTHR43226:SF4">
    <property type="entry name" value="XAA-PRO AMINOPEPTIDASE 3"/>
    <property type="match status" value="1"/>
</dbReference>
<evidence type="ECO:0000256" key="7">
    <source>
        <dbReference type="ARBA" id="ARBA00023211"/>
    </source>
</evidence>
<keyword evidence="12" id="KW-1185">Reference proteome</keyword>
<dbReference type="InterPro" id="IPR001131">
    <property type="entry name" value="Peptidase_M24B_aminopep-P_CS"/>
</dbReference>
<dbReference type="PANTHER" id="PTHR43226">
    <property type="entry name" value="XAA-PRO AMINOPEPTIDASE 3"/>
    <property type="match status" value="1"/>
</dbReference>
<dbReference type="InterPro" id="IPR052433">
    <property type="entry name" value="X-Pro_dipept-like"/>
</dbReference>
<feature type="compositionally biased region" description="Basic and acidic residues" evidence="9">
    <location>
        <begin position="18"/>
        <end position="29"/>
    </location>
</feature>
<keyword evidence="11" id="KW-0031">Aminopeptidase</keyword>
<evidence type="ECO:0000256" key="3">
    <source>
        <dbReference type="ARBA" id="ARBA00008766"/>
    </source>
</evidence>
<evidence type="ECO:0000256" key="9">
    <source>
        <dbReference type="SAM" id="MobiDB-lite"/>
    </source>
</evidence>
<dbReference type="GO" id="GO:0030145">
    <property type="term" value="F:manganese ion binding"/>
    <property type="evidence" value="ECO:0007669"/>
    <property type="project" value="InterPro"/>
</dbReference>
<comment type="cofactor">
    <cofactor evidence="2">
        <name>Mn(2+)</name>
        <dbReference type="ChEBI" id="CHEBI:29035"/>
    </cofactor>
</comment>
<dbReference type="Pfam" id="PF05195">
    <property type="entry name" value="AMP_N"/>
    <property type="match status" value="1"/>
</dbReference>
<accession>A0A4Q9V0H3</accession>
<gene>
    <name evidence="11" type="ORF">EZJ44_04695</name>
</gene>